<comment type="subcellular location">
    <subcellularLocation>
        <location evidence="1">Membrane</location>
        <topology evidence="1">Lipid-anchor</topology>
    </subcellularLocation>
</comment>
<name>A0A6B3VXQ6_9BACI</name>
<keyword evidence="4" id="KW-0472">Membrane</keyword>
<dbReference type="InterPro" id="IPR004872">
    <property type="entry name" value="Lipoprotein_NlpA"/>
</dbReference>
<proteinExistence type="inferred from homology"/>
<dbReference type="PANTHER" id="PTHR30429:SF0">
    <property type="entry name" value="METHIONINE-BINDING LIPOPROTEIN METQ"/>
    <property type="match status" value="1"/>
</dbReference>
<dbReference type="Proteomes" id="UP000570010">
    <property type="component" value="Unassembled WGS sequence"/>
</dbReference>
<sequence length="84" mass="9280">MLTRALDDVELSIINTNYCLEAGLNPKEDALIIENDQSPYVNILVSRSDSKNSHAIQKLAKALTSENGREFIEEPYDGAVVPAF</sequence>
<comment type="caution">
    <text evidence="8">The sequence shown here is derived from an EMBL/GenBank/DDBJ whole genome shotgun (WGS) entry which is preliminary data.</text>
</comment>
<evidence type="ECO:0000313" key="9">
    <source>
        <dbReference type="Proteomes" id="UP000472971"/>
    </source>
</evidence>
<dbReference type="PANTHER" id="PTHR30429">
    <property type="entry name" value="D-METHIONINE-BINDING LIPOPROTEIN METQ"/>
    <property type="match status" value="1"/>
</dbReference>
<evidence type="ECO:0000256" key="4">
    <source>
        <dbReference type="ARBA" id="ARBA00023136"/>
    </source>
</evidence>
<evidence type="ECO:0008006" key="11">
    <source>
        <dbReference type="Google" id="ProtNLM"/>
    </source>
</evidence>
<reference evidence="7 10" key="2">
    <citation type="submission" date="2020-07" db="EMBL/GenBank/DDBJ databases">
        <authorList>
            <person name="Feng H."/>
        </authorList>
    </citation>
    <scope>NUCLEOTIDE SEQUENCE [LARGE SCALE GENOMIC DNA]</scope>
    <source>
        <strain evidence="7">S-12</strain>
        <strain evidence="10">s-12</strain>
    </source>
</reference>
<keyword evidence="5" id="KW-0564">Palmitate</keyword>
<evidence type="ECO:0000313" key="7">
    <source>
        <dbReference type="EMBL" id="MBA4535941.1"/>
    </source>
</evidence>
<reference evidence="8 9" key="1">
    <citation type="submission" date="2020-02" db="EMBL/GenBank/DDBJ databases">
        <title>Bacillus aquiflavi sp. nov., isolated from yellow water of strong flavor Chinese baijiu in Yibin region of China.</title>
        <authorList>
            <person name="Xie J."/>
        </authorList>
    </citation>
    <scope>NUCLEOTIDE SEQUENCE [LARGE SCALE GENOMIC DNA]</scope>
    <source>
        <strain evidence="8 9">3H-10</strain>
    </source>
</reference>
<dbReference type="EMBL" id="JACEIO010000003">
    <property type="protein sequence ID" value="MBA4535941.1"/>
    <property type="molecule type" value="Genomic_DNA"/>
</dbReference>
<dbReference type="Pfam" id="PF03180">
    <property type="entry name" value="Lipoprotein_9"/>
    <property type="match status" value="1"/>
</dbReference>
<evidence type="ECO:0000256" key="2">
    <source>
        <dbReference type="ARBA" id="ARBA00008973"/>
    </source>
</evidence>
<comment type="similarity">
    <text evidence="2">Belongs to the NlpA lipoprotein family.</text>
</comment>
<evidence type="ECO:0000313" key="8">
    <source>
        <dbReference type="EMBL" id="NEY80316.1"/>
    </source>
</evidence>
<dbReference type="GO" id="GO:0016020">
    <property type="term" value="C:membrane"/>
    <property type="evidence" value="ECO:0007669"/>
    <property type="project" value="UniProtKB-SubCell"/>
</dbReference>
<evidence type="ECO:0000313" key="10">
    <source>
        <dbReference type="Proteomes" id="UP000570010"/>
    </source>
</evidence>
<dbReference type="EMBL" id="JAAIWN010000003">
    <property type="protein sequence ID" value="NEY80316.1"/>
    <property type="molecule type" value="Genomic_DNA"/>
</dbReference>
<keyword evidence="6" id="KW-0449">Lipoprotein</keyword>
<dbReference type="Gene3D" id="3.40.190.10">
    <property type="entry name" value="Periplasmic binding protein-like II"/>
    <property type="match status" value="2"/>
</dbReference>
<organism evidence="8 9">
    <name type="scientific">Bacillus aquiflavi</name>
    <dbReference type="NCBI Taxonomy" id="2672567"/>
    <lineage>
        <taxon>Bacteria</taxon>
        <taxon>Bacillati</taxon>
        <taxon>Bacillota</taxon>
        <taxon>Bacilli</taxon>
        <taxon>Bacillales</taxon>
        <taxon>Bacillaceae</taxon>
        <taxon>Bacillus</taxon>
    </lineage>
</organism>
<keyword evidence="9" id="KW-1185">Reference proteome</keyword>
<evidence type="ECO:0000256" key="6">
    <source>
        <dbReference type="ARBA" id="ARBA00023288"/>
    </source>
</evidence>
<keyword evidence="3" id="KW-0732">Signal</keyword>
<evidence type="ECO:0000256" key="3">
    <source>
        <dbReference type="ARBA" id="ARBA00022729"/>
    </source>
</evidence>
<dbReference type="SUPFAM" id="SSF53850">
    <property type="entry name" value="Periplasmic binding protein-like II"/>
    <property type="match status" value="1"/>
</dbReference>
<evidence type="ECO:0000256" key="1">
    <source>
        <dbReference type="ARBA" id="ARBA00004635"/>
    </source>
</evidence>
<gene>
    <name evidence="8" type="ORF">G4D64_02010</name>
    <name evidence="7" type="ORF">H1Z61_02015</name>
</gene>
<evidence type="ECO:0000256" key="5">
    <source>
        <dbReference type="ARBA" id="ARBA00023139"/>
    </source>
</evidence>
<accession>A0A6B3VXQ6</accession>
<dbReference type="AlphaFoldDB" id="A0A6B3VXQ6"/>
<dbReference type="Proteomes" id="UP000472971">
    <property type="component" value="Unassembled WGS sequence"/>
</dbReference>
<protein>
    <recommendedName>
        <fullName evidence="11">Methionine ABC transporter substrate-binding protein</fullName>
    </recommendedName>
</protein>